<accession>A0A8H5GKK8</accession>
<evidence type="ECO:0008006" key="4">
    <source>
        <dbReference type="Google" id="ProtNLM"/>
    </source>
</evidence>
<proteinExistence type="predicted"/>
<feature type="region of interest" description="Disordered" evidence="1">
    <location>
        <begin position="325"/>
        <end position="352"/>
    </location>
</feature>
<dbReference type="OrthoDB" id="544277at2759"/>
<dbReference type="Proteomes" id="UP000559256">
    <property type="component" value="Unassembled WGS sequence"/>
</dbReference>
<sequence>MSSSPPTGLESNTATTTTNAAHPTLESKTTSSTSNKKGDASATLNCNTQEIGLDDLDVAAWVLSKAFLDDRSVAYYGDCEAYPTTRESPNGMKIYFFFRMIMKAALLKGGRVVVATTTTPDTIAGTKCKDRELRPSPEQGGDKRINLESDERTKLKNGETIVGVACWWPPHKRLPVHNLPLMLRCGAWRYLKGWGLTGFKRTAIEYSGLSERTHAAAFESHAKKDKDNAYAEGNGKGKKAKALKPHDCWYLNIVMTVKEFEGQGVLSGLIREAYKHAQNTNLAPFILEAMTERSRDRYTHLGFEVEPDQPPTILGAGKVNETGLKVKTTRKSAGSSASREASDEKDVETASVSRKADGVEVYCMVNWNPQV</sequence>
<dbReference type="InterPro" id="IPR016181">
    <property type="entry name" value="Acyl_CoA_acyltransferase"/>
</dbReference>
<evidence type="ECO:0000313" key="2">
    <source>
        <dbReference type="EMBL" id="KAF5366708.1"/>
    </source>
</evidence>
<dbReference type="SUPFAM" id="SSF55729">
    <property type="entry name" value="Acyl-CoA N-acyltransferases (Nat)"/>
    <property type="match status" value="1"/>
</dbReference>
<keyword evidence="3" id="KW-1185">Reference proteome</keyword>
<name>A0A8H5GKK8_9AGAR</name>
<dbReference type="PANTHER" id="PTHR42791">
    <property type="entry name" value="GNAT FAMILY ACETYLTRANSFERASE"/>
    <property type="match status" value="1"/>
</dbReference>
<evidence type="ECO:0000256" key="1">
    <source>
        <dbReference type="SAM" id="MobiDB-lite"/>
    </source>
</evidence>
<evidence type="ECO:0000313" key="3">
    <source>
        <dbReference type="Proteomes" id="UP000559256"/>
    </source>
</evidence>
<comment type="caution">
    <text evidence="2">The sequence shown here is derived from an EMBL/GenBank/DDBJ whole genome shotgun (WGS) entry which is preliminary data.</text>
</comment>
<dbReference type="InterPro" id="IPR052523">
    <property type="entry name" value="Trichothecene_AcTrans"/>
</dbReference>
<gene>
    <name evidence="2" type="ORF">D9758_006446</name>
</gene>
<dbReference type="AlphaFoldDB" id="A0A8H5GKK8"/>
<feature type="compositionally biased region" description="Basic and acidic residues" evidence="1">
    <location>
        <begin position="340"/>
        <end position="352"/>
    </location>
</feature>
<feature type="compositionally biased region" description="Low complexity" evidence="1">
    <location>
        <begin position="12"/>
        <end position="35"/>
    </location>
</feature>
<dbReference type="PANTHER" id="PTHR42791:SF1">
    <property type="entry name" value="N-ACETYLTRANSFERASE DOMAIN-CONTAINING PROTEIN"/>
    <property type="match status" value="1"/>
</dbReference>
<dbReference type="EMBL" id="JAACJM010000021">
    <property type="protein sequence ID" value="KAF5366708.1"/>
    <property type="molecule type" value="Genomic_DNA"/>
</dbReference>
<feature type="region of interest" description="Disordered" evidence="1">
    <location>
        <begin position="1"/>
        <end position="41"/>
    </location>
</feature>
<protein>
    <recommendedName>
        <fullName evidence="4">N-acetyltransferase domain-containing protein</fullName>
    </recommendedName>
</protein>
<dbReference type="Gene3D" id="3.40.630.30">
    <property type="match status" value="1"/>
</dbReference>
<feature type="compositionally biased region" description="Polar residues" evidence="1">
    <location>
        <begin position="1"/>
        <end position="11"/>
    </location>
</feature>
<reference evidence="2 3" key="1">
    <citation type="journal article" date="2020" name="ISME J.">
        <title>Uncovering the hidden diversity of litter-decomposition mechanisms in mushroom-forming fungi.</title>
        <authorList>
            <person name="Floudas D."/>
            <person name="Bentzer J."/>
            <person name="Ahren D."/>
            <person name="Johansson T."/>
            <person name="Persson P."/>
            <person name="Tunlid A."/>
        </authorList>
    </citation>
    <scope>NUCLEOTIDE SEQUENCE [LARGE SCALE GENOMIC DNA]</scope>
    <source>
        <strain evidence="2 3">CBS 291.85</strain>
    </source>
</reference>
<organism evidence="2 3">
    <name type="scientific">Tetrapyrgos nigripes</name>
    <dbReference type="NCBI Taxonomy" id="182062"/>
    <lineage>
        <taxon>Eukaryota</taxon>
        <taxon>Fungi</taxon>
        <taxon>Dikarya</taxon>
        <taxon>Basidiomycota</taxon>
        <taxon>Agaricomycotina</taxon>
        <taxon>Agaricomycetes</taxon>
        <taxon>Agaricomycetidae</taxon>
        <taxon>Agaricales</taxon>
        <taxon>Marasmiineae</taxon>
        <taxon>Marasmiaceae</taxon>
        <taxon>Tetrapyrgos</taxon>
    </lineage>
</organism>